<dbReference type="OrthoDB" id="9771883at2"/>
<protein>
    <submittedName>
        <fullName evidence="6">3-hydroxyacyl-CoA dehydrogenase</fullName>
    </submittedName>
</protein>
<proteinExistence type="predicted"/>
<dbReference type="EMBL" id="FNUZ01000001">
    <property type="protein sequence ID" value="SEF50993.1"/>
    <property type="molecule type" value="Genomic_DNA"/>
</dbReference>
<dbReference type="InterPro" id="IPR006176">
    <property type="entry name" value="3-OHacyl-CoA_DH_NAD-bd"/>
</dbReference>
<dbReference type="RefSeq" id="WP_160006716.1">
    <property type="nucleotide sequence ID" value="NZ_FNUZ01000001.1"/>
</dbReference>
<dbReference type="Gene3D" id="3.40.50.720">
    <property type="entry name" value="NAD(P)-binding Rossmann-like Domain"/>
    <property type="match status" value="1"/>
</dbReference>
<evidence type="ECO:0000256" key="3">
    <source>
        <dbReference type="ARBA" id="ARBA00023268"/>
    </source>
</evidence>
<evidence type="ECO:0000313" key="7">
    <source>
        <dbReference type="Proteomes" id="UP000236752"/>
    </source>
</evidence>
<dbReference type="SUPFAM" id="SSF51735">
    <property type="entry name" value="NAD(P)-binding Rossmann-fold domains"/>
    <property type="match status" value="1"/>
</dbReference>
<feature type="domain" description="3-hydroxyacyl-CoA dehydrogenase NAD binding" evidence="5">
    <location>
        <begin position="298"/>
        <end position="381"/>
    </location>
</feature>
<organism evidence="6 7">
    <name type="scientific">Thalassococcus halodurans</name>
    <dbReference type="NCBI Taxonomy" id="373675"/>
    <lineage>
        <taxon>Bacteria</taxon>
        <taxon>Pseudomonadati</taxon>
        <taxon>Pseudomonadota</taxon>
        <taxon>Alphaproteobacteria</taxon>
        <taxon>Rhodobacterales</taxon>
        <taxon>Roseobacteraceae</taxon>
        <taxon>Thalassococcus</taxon>
    </lineage>
</organism>
<dbReference type="InterPro" id="IPR008927">
    <property type="entry name" value="6-PGluconate_DH-like_C_sf"/>
</dbReference>
<dbReference type="Pfam" id="PF00378">
    <property type="entry name" value="ECH_1"/>
    <property type="match status" value="1"/>
</dbReference>
<sequence>MSELVVSSVTNGVAVLALHNPPFNALTAPLRTALSKALSNALADNAVTQIAIMGQGNGFCTAANLHELDDAFDQPDLSELARQIEDSPKPVVAVLHGAVLWGGLDLALAAHYRIAHRGTRVGSPEVRLGIVPFGGATQRLPRLIGAAAALDILVGGQSHAVDRMPAQGIVDALFTSDDLRAEAIKFCETLQKDGRGPRKTSGATRGFIDAAGYQDVIQTRRARLAALPESAPVAILECVEAAQLLPMYAGLALEAQTFEDLRQGDQSKALRRAFVAERKAGQLARPQTDQPMPRYNVLGILGGGSLASHLAIAALHSGMKVRWGTKNPEVLKRGFAQIDGFYRQSIKLKRISEDRAKAELGNLAMGDAEKMAKGCDVILHAARGQSGVPGPEGAARIKAFPDQVSSVALRFAPPAHMHGLVEILQGPEATDDDLVACYALVHRMNKTPIRVKSQGGSVVGRMMASLHRMADILVDLGQSPYDIDTALNAWGWRAAPFATRDGRGLEEFATAPRAEAGRNWSAYLVANGRKGRGDGGGFYGIGDNGSLVPDKAVLDLINATRVPKKKMPDDEIVETILAAMANEAMRMLENKMVSHPLIVDTAMIKGQSFPRWRGGPMVAADLIGLFRLKRRLDVLDHPDTAFFEPRNGWQNLIKNGRIFNDLN</sequence>
<keyword evidence="3" id="KW-0511">Multifunctional enzyme</keyword>
<dbReference type="SUPFAM" id="SSF52096">
    <property type="entry name" value="ClpP/crotonase"/>
    <property type="match status" value="1"/>
</dbReference>
<dbReference type="SUPFAM" id="SSF48179">
    <property type="entry name" value="6-phosphogluconate dehydrogenase C-terminal domain-like"/>
    <property type="match status" value="2"/>
</dbReference>
<gene>
    <name evidence="6" type="ORF">SAMN04488045_0270</name>
</gene>
<evidence type="ECO:0000259" key="5">
    <source>
        <dbReference type="Pfam" id="PF02737"/>
    </source>
</evidence>
<dbReference type="GO" id="GO:0003857">
    <property type="term" value="F:(3S)-3-hydroxyacyl-CoA dehydrogenase (NAD+) activity"/>
    <property type="evidence" value="ECO:0007669"/>
    <property type="project" value="UniProtKB-EC"/>
</dbReference>
<dbReference type="CDD" id="cd06558">
    <property type="entry name" value="crotonase-like"/>
    <property type="match status" value="1"/>
</dbReference>
<keyword evidence="7" id="KW-1185">Reference proteome</keyword>
<dbReference type="InterPro" id="IPR036291">
    <property type="entry name" value="NAD(P)-bd_dom_sf"/>
</dbReference>
<dbReference type="PANTHER" id="PTHR23309">
    <property type="entry name" value="3-HYDROXYACYL-COA DEHYROGENASE"/>
    <property type="match status" value="1"/>
</dbReference>
<comment type="catalytic activity">
    <reaction evidence="4">
        <text>a (3S)-3-hydroxyacyl-CoA + NAD(+) = a 3-oxoacyl-CoA + NADH + H(+)</text>
        <dbReference type="Rhea" id="RHEA:22432"/>
        <dbReference type="ChEBI" id="CHEBI:15378"/>
        <dbReference type="ChEBI" id="CHEBI:57318"/>
        <dbReference type="ChEBI" id="CHEBI:57540"/>
        <dbReference type="ChEBI" id="CHEBI:57945"/>
        <dbReference type="ChEBI" id="CHEBI:90726"/>
        <dbReference type="EC" id="1.1.1.35"/>
    </reaction>
</comment>
<dbReference type="Gene3D" id="3.90.226.10">
    <property type="entry name" value="2-enoyl-CoA Hydratase, Chain A, domain 1"/>
    <property type="match status" value="1"/>
</dbReference>
<accession>A0A1H5SK43</accession>
<evidence type="ECO:0000256" key="4">
    <source>
        <dbReference type="ARBA" id="ARBA00049556"/>
    </source>
</evidence>
<evidence type="ECO:0000313" key="6">
    <source>
        <dbReference type="EMBL" id="SEF50993.1"/>
    </source>
</evidence>
<dbReference type="AlphaFoldDB" id="A0A1H5SK43"/>
<evidence type="ECO:0000256" key="1">
    <source>
        <dbReference type="ARBA" id="ARBA00023235"/>
    </source>
</evidence>
<dbReference type="InterPro" id="IPR001753">
    <property type="entry name" value="Enoyl-CoA_hydra/iso"/>
</dbReference>
<dbReference type="Pfam" id="PF02737">
    <property type="entry name" value="3HCDH_N"/>
    <property type="match status" value="1"/>
</dbReference>
<dbReference type="GO" id="GO:0016853">
    <property type="term" value="F:isomerase activity"/>
    <property type="evidence" value="ECO:0007669"/>
    <property type="project" value="UniProtKB-KW"/>
</dbReference>
<evidence type="ECO:0000256" key="2">
    <source>
        <dbReference type="ARBA" id="ARBA00023239"/>
    </source>
</evidence>
<name>A0A1H5SK43_9RHOB</name>
<reference evidence="6 7" key="1">
    <citation type="submission" date="2016-10" db="EMBL/GenBank/DDBJ databases">
        <authorList>
            <person name="de Groot N.N."/>
        </authorList>
    </citation>
    <scope>NUCLEOTIDE SEQUENCE [LARGE SCALE GENOMIC DNA]</scope>
    <source>
        <strain evidence="6 7">DSM 26915</strain>
    </source>
</reference>
<dbReference type="Gene3D" id="1.10.1040.50">
    <property type="match status" value="1"/>
</dbReference>
<dbReference type="GO" id="GO:0070403">
    <property type="term" value="F:NAD+ binding"/>
    <property type="evidence" value="ECO:0007669"/>
    <property type="project" value="InterPro"/>
</dbReference>
<dbReference type="Proteomes" id="UP000236752">
    <property type="component" value="Unassembled WGS sequence"/>
</dbReference>
<dbReference type="GO" id="GO:0016829">
    <property type="term" value="F:lyase activity"/>
    <property type="evidence" value="ECO:0007669"/>
    <property type="project" value="UniProtKB-KW"/>
</dbReference>
<dbReference type="GO" id="GO:0006631">
    <property type="term" value="P:fatty acid metabolic process"/>
    <property type="evidence" value="ECO:0007669"/>
    <property type="project" value="InterPro"/>
</dbReference>
<keyword evidence="1" id="KW-0413">Isomerase</keyword>
<keyword evidence="2" id="KW-0456">Lyase</keyword>
<dbReference type="InterPro" id="IPR029045">
    <property type="entry name" value="ClpP/crotonase-like_dom_sf"/>
</dbReference>